<sequence length="73" mass="8367">MTLSFYFVSSINAFLLRECKSHKQGRAGQIHAETFHCVSFVKQIGKPLSFVLFLYHHDAVLNETKRKIDVAVI</sequence>
<dbReference type="AlphaFoldDB" id="D4BJC7"/>
<gene>
    <name evidence="1" type="ORF">CIT292_10769</name>
</gene>
<dbReference type="EMBL" id="ABWL02000026">
    <property type="protein sequence ID" value="EFE05792.1"/>
    <property type="molecule type" value="Genomic_DNA"/>
</dbReference>
<proteinExistence type="predicted"/>
<reference evidence="1 2" key="1">
    <citation type="submission" date="2010-02" db="EMBL/GenBank/DDBJ databases">
        <authorList>
            <person name="Weinstock G."/>
            <person name="Sodergren E."/>
            <person name="Clifton S."/>
            <person name="Fulton L."/>
            <person name="Fulton B."/>
            <person name="Courtney L."/>
            <person name="Fronick C."/>
            <person name="Harrison M."/>
            <person name="Strong C."/>
            <person name="Farmer C."/>
            <person name="Delahaunty K."/>
            <person name="Markovic C."/>
            <person name="Hall O."/>
            <person name="Minx P."/>
            <person name="Tomlinson C."/>
            <person name="Mitreva M."/>
            <person name="Nelson J."/>
            <person name="Hou S."/>
            <person name="Wollam A."/>
            <person name="Pepin K.H."/>
            <person name="Johnson M."/>
            <person name="Bhonagiri V."/>
            <person name="Zhang X."/>
            <person name="Suruliraj S."/>
            <person name="Warren W."/>
            <person name="Chinwalla A."/>
            <person name="Mardis E.R."/>
            <person name="Wilson R.K."/>
        </authorList>
    </citation>
    <scope>NUCLEOTIDE SEQUENCE [LARGE SCALE GENOMIC DNA]</scope>
    <source>
        <strain evidence="1 2">ATCC 29220</strain>
    </source>
</reference>
<protein>
    <submittedName>
        <fullName evidence="1">Uncharacterized protein</fullName>
    </submittedName>
</protein>
<name>D4BJC7_9ENTR</name>
<accession>D4BJC7</accession>
<evidence type="ECO:0000313" key="1">
    <source>
        <dbReference type="EMBL" id="EFE05792.1"/>
    </source>
</evidence>
<evidence type="ECO:0000313" key="2">
    <source>
        <dbReference type="Proteomes" id="UP000003880"/>
    </source>
</evidence>
<organism evidence="1 2">
    <name type="scientific">Citrobacter youngae ATCC 29220</name>
    <dbReference type="NCBI Taxonomy" id="500640"/>
    <lineage>
        <taxon>Bacteria</taxon>
        <taxon>Pseudomonadati</taxon>
        <taxon>Pseudomonadota</taxon>
        <taxon>Gammaproteobacteria</taxon>
        <taxon>Enterobacterales</taxon>
        <taxon>Enterobacteriaceae</taxon>
        <taxon>Citrobacter</taxon>
        <taxon>Citrobacter freundii complex</taxon>
    </lineage>
</organism>
<comment type="caution">
    <text evidence="1">The sequence shown here is derived from an EMBL/GenBank/DDBJ whole genome shotgun (WGS) entry which is preliminary data.</text>
</comment>
<dbReference type="Proteomes" id="UP000003880">
    <property type="component" value="Unassembled WGS sequence"/>
</dbReference>
<dbReference type="HOGENOM" id="CLU_185962_0_0_6"/>